<gene>
    <name evidence="3" type="ORF">HDA32_001281</name>
</gene>
<dbReference type="InterPro" id="IPR030395">
    <property type="entry name" value="GP_PDE_dom"/>
</dbReference>
<dbReference type="PANTHER" id="PTHR46211">
    <property type="entry name" value="GLYCEROPHOSPHORYL DIESTER PHOSPHODIESTERASE"/>
    <property type="match status" value="1"/>
</dbReference>
<keyword evidence="3" id="KW-0378">Hydrolase</keyword>
<protein>
    <submittedName>
        <fullName evidence="3">Glycerophosphoryl diester phosphodiesterase</fullName>
        <ecNumber evidence="3">3.1.4.46</ecNumber>
    </submittedName>
</protein>
<dbReference type="PROSITE" id="PS51704">
    <property type="entry name" value="GP_PDE"/>
    <property type="match status" value="1"/>
</dbReference>
<dbReference type="EMBL" id="JACCCC010000001">
    <property type="protein sequence ID" value="NYE46161.1"/>
    <property type="molecule type" value="Genomic_DNA"/>
</dbReference>
<feature type="domain" description="GP-PDE" evidence="2">
    <location>
        <begin position="45"/>
        <end position="295"/>
    </location>
</feature>
<dbReference type="InterPro" id="IPR017946">
    <property type="entry name" value="PLC-like_Pdiesterase_TIM-brl"/>
</dbReference>
<feature type="signal peptide" evidence="1">
    <location>
        <begin position="1"/>
        <end position="25"/>
    </location>
</feature>
<accession>A0A852TRH2</accession>
<dbReference type="RefSeq" id="WP_179642311.1">
    <property type="nucleotide sequence ID" value="NZ_BAAAYY010000013.1"/>
</dbReference>
<dbReference type="Proteomes" id="UP000589036">
    <property type="component" value="Unassembled WGS sequence"/>
</dbReference>
<organism evidence="3 4">
    <name type="scientific">Spinactinospora alkalitolerans</name>
    <dbReference type="NCBI Taxonomy" id="687207"/>
    <lineage>
        <taxon>Bacteria</taxon>
        <taxon>Bacillati</taxon>
        <taxon>Actinomycetota</taxon>
        <taxon>Actinomycetes</taxon>
        <taxon>Streptosporangiales</taxon>
        <taxon>Nocardiopsidaceae</taxon>
        <taxon>Spinactinospora</taxon>
    </lineage>
</organism>
<sequence length="300" mass="32468">MFRRLGFIAITATCVAVSGAGVAAAAPGAGEAGDRAGSGGARPTVVDVAHRGASAYAPENTLAAIDEAEARGAGTVEVDVQRTKDGELVLVHDTDLVRTTDVESVFPDRESYAVADFTLAEIRRLDAGSWFDAAYAGEPVPTLQEGLDRLREHRLNLLLEVKSPELYPGIEEQIASTLKDNPWWLAPARPHRAHRLVIQSFDWDSVETSHRILPRIPHGLLGVVPEDEIADYAEWADQINPSHTRIDADYVDAVHDAGLETYVYTVNEPADMRAAIAKGVDGIISDYPDVLRKVIAEETA</sequence>
<evidence type="ECO:0000313" key="4">
    <source>
        <dbReference type="Proteomes" id="UP000589036"/>
    </source>
</evidence>
<feature type="chain" id="PRO_5032435109" evidence="1">
    <location>
        <begin position="26"/>
        <end position="300"/>
    </location>
</feature>
<dbReference type="GO" id="GO:0006629">
    <property type="term" value="P:lipid metabolic process"/>
    <property type="evidence" value="ECO:0007669"/>
    <property type="project" value="InterPro"/>
</dbReference>
<proteinExistence type="predicted"/>
<evidence type="ECO:0000256" key="1">
    <source>
        <dbReference type="SAM" id="SignalP"/>
    </source>
</evidence>
<name>A0A852TRH2_9ACTN</name>
<dbReference type="EC" id="3.1.4.46" evidence="3"/>
<dbReference type="Gene3D" id="3.20.20.190">
    <property type="entry name" value="Phosphatidylinositol (PI) phosphodiesterase"/>
    <property type="match status" value="1"/>
</dbReference>
<keyword evidence="1" id="KW-0732">Signal</keyword>
<dbReference type="AlphaFoldDB" id="A0A852TRH2"/>
<evidence type="ECO:0000313" key="3">
    <source>
        <dbReference type="EMBL" id="NYE46161.1"/>
    </source>
</evidence>
<evidence type="ECO:0000259" key="2">
    <source>
        <dbReference type="PROSITE" id="PS51704"/>
    </source>
</evidence>
<dbReference type="Pfam" id="PF03009">
    <property type="entry name" value="GDPD"/>
    <property type="match status" value="1"/>
</dbReference>
<dbReference type="PANTHER" id="PTHR46211:SF1">
    <property type="entry name" value="GLYCEROPHOSPHODIESTER PHOSPHODIESTERASE, CYTOPLASMIC"/>
    <property type="match status" value="1"/>
</dbReference>
<keyword evidence="4" id="KW-1185">Reference proteome</keyword>
<reference evidence="3 4" key="1">
    <citation type="submission" date="2020-07" db="EMBL/GenBank/DDBJ databases">
        <title>Sequencing the genomes of 1000 actinobacteria strains.</title>
        <authorList>
            <person name="Klenk H.-P."/>
        </authorList>
    </citation>
    <scope>NUCLEOTIDE SEQUENCE [LARGE SCALE GENOMIC DNA]</scope>
    <source>
        <strain evidence="3 4">CXB654</strain>
    </source>
</reference>
<dbReference type="SUPFAM" id="SSF51695">
    <property type="entry name" value="PLC-like phosphodiesterases"/>
    <property type="match status" value="1"/>
</dbReference>
<dbReference type="GO" id="GO:0008889">
    <property type="term" value="F:glycerophosphodiester phosphodiesterase activity"/>
    <property type="evidence" value="ECO:0007669"/>
    <property type="project" value="UniProtKB-EC"/>
</dbReference>
<comment type="caution">
    <text evidence="3">The sequence shown here is derived from an EMBL/GenBank/DDBJ whole genome shotgun (WGS) entry which is preliminary data.</text>
</comment>